<dbReference type="InterPro" id="IPR050415">
    <property type="entry name" value="MRET"/>
</dbReference>
<dbReference type="Pfam" id="PF00111">
    <property type="entry name" value="Fer2"/>
    <property type="match status" value="1"/>
</dbReference>
<keyword evidence="2" id="KW-0001">2Fe-2S</keyword>
<dbReference type="InterPro" id="IPR006058">
    <property type="entry name" value="2Fe2S_fd_BS"/>
</dbReference>
<keyword evidence="3" id="KW-0479">Metal-binding</keyword>
<accession>A0ABV7EZY8</accession>
<evidence type="ECO:0000256" key="5">
    <source>
        <dbReference type="ARBA" id="ARBA00023004"/>
    </source>
</evidence>
<dbReference type="PROSITE" id="PS51085">
    <property type="entry name" value="2FE2S_FER_2"/>
    <property type="match status" value="1"/>
</dbReference>
<keyword evidence="1" id="KW-0285">Flavoprotein</keyword>
<dbReference type="EMBL" id="JBHRTP010000027">
    <property type="protein sequence ID" value="MFC3108333.1"/>
    <property type="molecule type" value="Genomic_DNA"/>
</dbReference>
<evidence type="ECO:0000313" key="9">
    <source>
        <dbReference type="EMBL" id="MFC3108333.1"/>
    </source>
</evidence>
<keyword evidence="5" id="KW-0408">Iron</keyword>
<dbReference type="InterPro" id="IPR036010">
    <property type="entry name" value="2Fe-2S_ferredoxin-like_sf"/>
</dbReference>
<dbReference type="SUPFAM" id="SSF63380">
    <property type="entry name" value="Riboflavin synthase domain-like"/>
    <property type="match status" value="1"/>
</dbReference>
<keyword evidence="6" id="KW-0411">Iron-sulfur</keyword>
<evidence type="ECO:0000259" key="8">
    <source>
        <dbReference type="PROSITE" id="PS51384"/>
    </source>
</evidence>
<dbReference type="InterPro" id="IPR012675">
    <property type="entry name" value="Beta-grasp_dom_sf"/>
</dbReference>
<comment type="caution">
    <text evidence="9">The sequence shown here is derived from an EMBL/GenBank/DDBJ whole genome shotgun (WGS) entry which is preliminary data.</text>
</comment>
<name>A0ABV7EZY8_9BURK</name>
<dbReference type="Gene3D" id="3.40.50.80">
    <property type="entry name" value="Nucleotide-binding domain of ferredoxin-NADP reductase (FNR) module"/>
    <property type="match status" value="1"/>
</dbReference>
<evidence type="ECO:0000256" key="4">
    <source>
        <dbReference type="ARBA" id="ARBA00023002"/>
    </source>
</evidence>
<dbReference type="PROSITE" id="PS00197">
    <property type="entry name" value="2FE2S_FER_1"/>
    <property type="match status" value="1"/>
</dbReference>
<dbReference type="Gene3D" id="2.40.30.10">
    <property type="entry name" value="Translation factors"/>
    <property type="match status" value="1"/>
</dbReference>
<dbReference type="InterPro" id="IPR017938">
    <property type="entry name" value="Riboflavin_synthase-like_b-brl"/>
</dbReference>
<dbReference type="PRINTS" id="PR00409">
    <property type="entry name" value="PHDIOXRDTASE"/>
</dbReference>
<dbReference type="PANTHER" id="PTHR47354">
    <property type="entry name" value="NADH OXIDOREDUCTASE HCR"/>
    <property type="match status" value="1"/>
</dbReference>
<dbReference type="SUPFAM" id="SSF52343">
    <property type="entry name" value="Ferredoxin reductase-like, C-terminal NADP-linked domain"/>
    <property type="match status" value="1"/>
</dbReference>
<reference evidence="10" key="1">
    <citation type="journal article" date="2019" name="Int. J. Syst. Evol. Microbiol.">
        <title>The Global Catalogue of Microorganisms (GCM) 10K type strain sequencing project: providing services to taxonomists for standard genome sequencing and annotation.</title>
        <authorList>
            <consortium name="The Broad Institute Genomics Platform"/>
            <consortium name="The Broad Institute Genome Sequencing Center for Infectious Disease"/>
            <person name="Wu L."/>
            <person name="Ma J."/>
        </authorList>
    </citation>
    <scope>NUCLEOTIDE SEQUENCE [LARGE SCALE GENOMIC DNA]</scope>
    <source>
        <strain evidence="10">KCTC 42986</strain>
    </source>
</reference>
<evidence type="ECO:0000256" key="1">
    <source>
        <dbReference type="ARBA" id="ARBA00022630"/>
    </source>
</evidence>
<dbReference type="RefSeq" id="WP_390321830.1">
    <property type="nucleotide sequence ID" value="NZ_JBHRTP010000027.1"/>
</dbReference>
<gene>
    <name evidence="9" type="ORF">ACFOFO_10225</name>
</gene>
<evidence type="ECO:0000256" key="3">
    <source>
        <dbReference type="ARBA" id="ARBA00022723"/>
    </source>
</evidence>
<sequence length="319" mass="34681">MTTVSVRVKRISQEACDIKSFELVSTTGAPLPSFTPGSHIDVHLGSGLIRQYSLCNGPDDTDRYLIAVKKEAASRGGSQAMHERIKEGSVITIGTPRNNFLLEPSAKHYLLLAGGIGVTPVISMARHLLAAGASFELQYFTRSIQHTAFHELLSGPEFNGRVKFHYALEPEGLRAYLRKLLWHRPEGADLYLCGPRPFMDLVESTAAATWPPEAVHLEYFAADPLSLAGPQESFQVKLARSGGTYSIPAGTPIIEVLAEHGVHIETSCEQGVCGTCLTGVLDGIPDHRDVFLTDAEKKSCDKMMPCVSRAKSPLLVLDL</sequence>
<dbReference type="InterPro" id="IPR039261">
    <property type="entry name" value="FNR_nucleotide-bd"/>
</dbReference>
<dbReference type="InterPro" id="IPR017927">
    <property type="entry name" value="FAD-bd_FR_type"/>
</dbReference>
<dbReference type="InterPro" id="IPR001041">
    <property type="entry name" value="2Fe-2S_ferredoxin-type"/>
</dbReference>
<dbReference type="CDD" id="cd00207">
    <property type="entry name" value="fer2"/>
    <property type="match status" value="1"/>
</dbReference>
<proteinExistence type="predicted"/>
<feature type="domain" description="FAD-binding FR-type" evidence="8">
    <location>
        <begin position="1"/>
        <end position="103"/>
    </location>
</feature>
<protein>
    <submittedName>
        <fullName evidence="9">PDR/VanB family oxidoreductase</fullName>
    </submittedName>
</protein>
<keyword evidence="10" id="KW-1185">Reference proteome</keyword>
<dbReference type="SUPFAM" id="SSF54292">
    <property type="entry name" value="2Fe-2S ferredoxin-like"/>
    <property type="match status" value="1"/>
</dbReference>
<evidence type="ECO:0000256" key="2">
    <source>
        <dbReference type="ARBA" id="ARBA00022714"/>
    </source>
</evidence>
<feature type="domain" description="2Fe-2S ferredoxin-type" evidence="7">
    <location>
        <begin position="234"/>
        <end position="319"/>
    </location>
</feature>
<organism evidence="9 10">
    <name type="scientific">Undibacterium arcticum</name>
    <dbReference type="NCBI Taxonomy" id="1762892"/>
    <lineage>
        <taxon>Bacteria</taxon>
        <taxon>Pseudomonadati</taxon>
        <taxon>Pseudomonadota</taxon>
        <taxon>Betaproteobacteria</taxon>
        <taxon>Burkholderiales</taxon>
        <taxon>Oxalobacteraceae</taxon>
        <taxon>Undibacterium</taxon>
    </lineage>
</organism>
<evidence type="ECO:0000256" key="6">
    <source>
        <dbReference type="ARBA" id="ARBA00023014"/>
    </source>
</evidence>
<dbReference type="PROSITE" id="PS51384">
    <property type="entry name" value="FAD_FR"/>
    <property type="match status" value="1"/>
</dbReference>
<keyword evidence="4" id="KW-0560">Oxidoreductase</keyword>
<dbReference type="Gene3D" id="3.10.20.30">
    <property type="match status" value="1"/>
</dbReference>
<dbReference type="Proteomes" id="UP001595530">
    <property type="component" value="Unassembled WGS sequence"/>
</dbReference>
<evidence type="ECO:0000313" key="10">
    <source>
        <dbReference type="Proteomes" id="UP001595530"/>
    </source>
</evidence>
<dbReference type="PANTHER" id="PTHR47354:SF1">
    <property type="entry name" value="CARNITINE MONOOXYGENASE REDUCTASE SUBUNIT"/>
    <property type="match status" value="1"/>
</dbReference>
<dbReference type="CDD" id="cd06185">
    <property type="entry name" value="PDR_like"/>
    <property type="match status" value="1"/>
</dbReference>
<evidence type="ECO:0000259" key="7">
    <source>
        <dbReference type="PROSITE" id="PS51085"/>
    </source>
</evidence>